<evidence type="ECO:0000256" key="9">
    <source>
        <dbReference type="ARBA" id="ARBA00023012"/>
    </source>
</evidence>
<dbReference type="InterPro" id="IPR052023">
    <property type="entry name" value="Histidine_kinase_KdpD"/>
</dbReference>
<accession>A0A2X2BNW2</accession>
<proteinExistence type="predicted"/>
<dbReference type="EC" id="2.7.3.-" evidence="13"/>
<feature type="domain" description="Sensor protein KdpD transmembrane" evidence="12">
    <location>
        <begin position="4"/>
        <end position="73"/>
    </location>
</feature>
<dbReference type="InterPro" id="IPR025201">
    <property type="entry name" value="KdpD_TM"/>
</dbReference>
<keyword evidence="4 11" id="KW-0812">Transmembrane</keyword>
<evidence type="ECO:0000256" key="11">
    <source>
        <dbReference type="SAM" id="Phobius"/>
    </source>
</evidence>
<dbReference type="PANTHER" id="PTHR45569">
    <property type="entry name" value="SENSOR PROTEIN KDPD"/>
    <property type="match status" value="1"/>
</dbReference>
<gene>
    <name evidence="13" type="primary">kdpD_2</name>
    <name evidence="13" type="ORF">NCTC10975_01939</name>
</gene>
<protein>
    <submittedName>
        <fullName evidence="13">Sensor protein KdpD</fullName>
        <ecNumber evidence="13">2.7.13.3</ecNumber>
        <ecNumber evidence="13">2.7.3.-</ecNumber>
    </submittedName>
</protein>
<dbReference type="PANTHER" id="PTHR45569:SF1">
    <property type="entry name" value="SENSOR PROTEIN KDPD"/>
    <property type="match status" value="1"/>
</dbReference>
<dbReference type="EC" id="2.7.13.3" evidence="13"/>
<keyword evidence="7" id="KW-0067">ATP-binding</keyword>
<sequence length="159" mass="18407">MFLSRYFFGRRPSIFAALINVISFDLFFVQPHFSLAVLDMQYLVTFSVMLIVGLVVGNLTAGMRYQTRVARYREQRTRHLFEMTRELSRALTLQEVVRTSYHFLSSAFDAKVCLLMPNHHGELTPYNAEGMGQLPIDSGIARWCWDKDQIGRCRNGYPT</sequence>
<keyword evidence="3 13" id="KW-0808">Transferase</keyword>
<organism evidence="13 14">
    <name type="scientific">Proteus mirabilis</name>
    <dbReference type="NCBI Taxonomy" id="584"/>
    <lineage>
        <taxon>Bacteria</taxon>
        <taxon>Pseudomonadati</taxon>
        <taxon>Pseudomonadota</taxon>
        <taxon>Gammaproteobacteria</taxon>
        <taxon>Enterobacterales</taxon>
        <taxon>Morganellaceae</taxon>
        <taxon>Proteus</taxon>
    </lineage>
</organism>
<dbReference type="EMBL" id="UAUE01000013">
    <property type="protein sequence ID" value="SPY96228.1"/>
    <property type="molecule type" value="Genomic_DNA"/>
</dbReference>
<dbReference type="Gene3D" id="3.30.450.40">
    <property type="match status" value="1"/>
</dbReference>
<evidence type="ECO:0000256" key="6">
    <source>
        <dbReference type="ARBA" id="ARBA00022777"/>
    </source>
</evidence>
<evidence type="ECO:0000256" key="4">
    <source>
        <dbReference type="ARBA" id="ARBA00022692"/>
    </source>
</evidence>
<feature type="transmembrane region" description="Helical" evidence="11">
    <location>
        <begin position="42"/>
        <end position="61"/>
    </location>
</feature>
<dbReference type="GO" id="GO:0005886">
    <property type="term" value="C:plasma membrane"/>
    <property type="evidence" value="ECO:0007669"/>
    <property type="project" value="TreeGrafter"/>
</dbReference>
<evidence type="ECO:0000313" key="13">
    <source>
        <dbReference type="EMBL" id="SPY96228.1"/>
    </source>
</evidence>
<evidence type="ECO:0000256" key="10">
    <source>
        <dbReference type="ARBA" id="ARBA00023136"/>
    </source>
</evidence>
<dbReference type="AlphaFoldDB" id="A0A2X2BNW2"/>
<dbReference type="SUPFAM" id="SSF55781">
    <property type="entry name" value="GAF domain-like"/>
    <property type="match status" value="1"/>
</dbReference>
<keyword evidence="9" id="KW-0902">Two-component regulatory system</keyword>
<comment type="subcellular location">
    <subcellularLocation>
        <location evidence="1">Membrane</location>
        <topology evidence="1">Multi-pass membrane protein</topology>
    </subcellularLocation>
</comment>
<evidence type="ECO:0000256" key="7">
    <source>
        <dbReference type="ARBA" id="ARBA00022840"/>
    </source>
</evidence>
<keyword evidence="10 11" id="KW-0472">Membrane</keyword>
<dbReference type="GO" id="GO:0000155">
    <property type="term" value="F:phosphorelay sensor kinase activity"/>
    <property type="evidence" value="ECO:0007669"/>
    <property type="project" value="TreeGrafter"/>
</dbReference>
<dbReference type="InterPro" id="IPR029016">
    <property type="entry name" value="GAF-like_dom_sf"/>
</dbReference>
<keyword evidence="2" id="KW-0597">Phosphoprotein</keyword>
<evidence type="ECO:0000256" key="3">
    <source>
        <dbReference type="ARBA" id="ARBA00022679"/>
    </source>
</evidence>
<dbReference type="Proteomes" id="UP000251485">
    <property type="component" value="Unassembled WGS sequence"/>
</dbReference>
<dbReference type="InterPro" id="IPR038318">
    <property type="entry name" value="KdpD_sf"/>
</dbReference>
<evidence type="ECO:0000259" key="12">
    <source>
        <dbReference type="Pfam" id="PF13493"/>
    </source>
</evidence>
<keyword evidence="6" id="KW-0418">Kinase</keyword>
<evidence type="ECO:0000313" key="14">
    <source>
        <dbReference type="Proteomes" id="UP000251485"/>
    </source>
</evidence>
<dbReference type="GO" id="GO:0005524">
    <property type="term" value="F:ATP binding"/>
    <property type="evidence" value="ECO:0007669"/>
    <property type="project" value="UniProtKB-KW"/>
</dbReference>
<keyword evidence="5" id="KW-0547">Nucleotide-binding</keyword>
<feature type="transmembrane region" description="Helical" evidence="11">
    <location>
        <begin position="12"/>
        <end position="30"/>
    </location>
</feature>
<evidence type="ECO:0000256" key="2">
    <source>
        <dbReference type="ARBA" id="ARBA00022553"/>
    </source>
</evidence>
<dbReference type="Gene3D" id="1.20.120.620">
    <property type="entry name" value="Backbone structure of the membrane domain of e. Coli histidine kinase receptor kdpd"/>
    <property type="match status" value="1"/>
</dbReference>
<dbReference type="Pfam" id="PF13493">
    <property type="entry name" value="DUF4118"/>
    <property type="match status" value="1"/>
</dbReference>
<evidence type="ECO:0000256" key="5">
    <source>
        <dbReference type="ARBA" id="ARBA00022741"/>
    </source>
</evidence>
<evidence type="ECO:0000256" key="1">
    <source>
        <dbReference type="ARBA" id="ARBA00004141"/>
    </source>
</evidence>
<name>A0A2X2BNW2_PROMI</name>
<keyword evidence="8 11" id="KW-1133">Transmembrane helix</keyword>
<reference evidence="13 14" key="1">
    <citation type="submission" date="2018-06" db="EMBL/GenBank/DDBJ databases">
        <authorList>
            <consortium name="Pathogen Informatics"/>
            <person name="Doyle S."/>
        </authorList>
    </citation>
    <scope>NUCLEOTIDE SEQUENCE [LARGE SCALE GENOMIC DNA]</scope>
    <source>
        <strain evidence="13 14">NCTC10975</strain>
    </source>
</reference>
<evidence type="ECO:0000256" key="8">
    <source>
        <dbReference type="ARBA" id="ARBA00022989"/>
    </source>
</evidence>